<sequence length="122" mass="14395">MAPPHRRRSLRSHWRGERFYDVSIVDGYNLPLVARPELKVDAMSRGVLRISIWVMDGFGRWLSERTSGDRGRRKRRGRYRVQERVRGVRARPVLLQRGIREPDDMQAVVLFRNVQESLPESL</sequence>
<dbReference type="Proteomes" id="UP001318860">
    <property type="component" value="Unassembled WGS sequence"/>
</dbReference>
<dbReference type="EMBL" id="JABTTQ020003339">
    <property type="protein sequence ID" value="KAK6118495.1"/>
    <property type="molecule type" value="Genomic_DNA"/>
</dbReference>
<dbReference type="InterPro" id="IPR037176">
    <property type="entry name" value="Osmotin/thaumatin-like_sf"/>
</dbReference>
<gene>
    <name evidence="1" type="ORF">DH2020_047762</name>
</gene>
<proteinExistence type="predicted"/>
<protein>
    <submittedName>
        <fullName evidence="1">Uncharacterized protein</fullName>
    </submittedName>
</protein>
<evidence type="ECO:0000313" key="2">
    <source>
        <dbReference type="Proteomes" id="UP001318860"/>
    </source>
</evidence>
<keyword evidence="2" id="KW-1185">Reference proteome</keyword>
<name>A0ABR0U8N3_REHGL</name>
<dbReference type="SUPFAM" id="SSF49870">
    <property type="entry name" value="Osmotin, thaumatin-like protein"/>
    <property type="match status" value="1"/>
</dbReference>
<evidence type="ECO:0000313" key="1">
    <source>
        <dbReference type="EMBL" id="KAK6118495.1"/>
    </source>
</evidence>
<reference evidence="1 2" key="1">
    <citation type="journal article" date="2021" name="Comput. Struct. Biotechnol. J.">
        <title>De novo genome assembly of the potent medicinal plant Rehmannia glutinosa using nanopore technology.</title>
        <authorList>
            <person name="Ma L."/>
            <person name="Dong C."/>
            <person name="Song C."/>
            <person name="Wang X."/>
            <person name="Zheng X."/>
            <person name="Niu Y."/>
            <person name="Chen S."/>
            <person name="Feng W."/>
        </authorList>
    </citation>
    <scope>NUCLEOTIDE SEQUENCE [LARGE SCALE GENOMIC DNA]</scope>
    <source>
        <strain evidence="1">DH-2019</strain>
    </source>
</reference>
<accession>A0ABR0U8N3</accession>
<comment type="caution">
    <text evidence="1">The sequence shown here is derived from an EMBL/GenBank/DDBJ whole genome shotgun (WGS) entry which is preliminary data.</text>
</comment>
<organism evidence="1 2">
    <name type="scientific">Rehmannia glutinosa</name>
    <name type="common">Chinese foxglove</name>
    <dbReference type="NCBI Taxonomy" id="99300"/>
    <lineage>
        <taxon>Eukaryota</taxon>
        <taxon>Viridiplantae</taxon>
        <taxon>Streptophyta</taxon>
        <taxon>Embryophyta</taxon>
        <taxon>Tracheophyta</taxon>
        <taxon>Spermatophyta</taxon>
        <taxon>Magnoliopsida</taxon>
        <taxon>eudicotyledons</taxon>
        <taxon>Gunneridae</taxon>
        <taxon>Pentapetalae</taxon>
        <taxon>asterids</taxon>
        <taxon>lamiids</taxon>
        <taxon>Lamiales</taxon>
        <taxon>Orobanchaceae</taxon>
        <taxon>Rehmannieae</taxon>
        <taxon>Rehmannia</taxon>
    </lineage>
</organism>